<gene>
    <name evidence="2" type="ORF">HannXRQ_Chr16g0505821</name>
    <name evidence="1" type="ORF">HanXRQr2_Chr16g0732581</name>
</gene>
<dbReference type="SUPFAM" id="SSF51197">
    <property type="entry name" value="Clavaminate synthase-like"/>
    <property type="match status" value="1"/>
</dbReference>
<dbReference type="InParanoid" id="A0A251RX93"/>
<dbReference type="AlphaFoldDB" id="A0A251RX93"/>
<keyword evidence="3" id="KW-1185">Reference proteome</keyword>
<reference evidence="1" key="3">
    <citation type="submission" date="2020-06" db="EMBL/GenBank/DDBJ databases">
        <title>Helianthus annuus Genome sequencing and assembly Release 2.</title>
        <authorList>
            <person name="Gouzy J."/>
            <person name="Langlade N."/>
            <person name="Munos S."/>
        </authorList>
    </citation>
    <scope>NUCLEOTIDE SEQUENCE</scope>
    <source>
        <tissue evidence="1">Leaves</tissue>
    </source>
</reference>
<dbReference type="EMBL" id="CM007905">
    <property type="protein sequence ID" value="OTF90998.1"/>
    <property type="molecule type" value="Genomic_DNA"/>
</dbReference>
<accession>A0A251RX93</accession>
<dbReference type="Gene3D" id="2.60.120.10">
    <property type="entry name" value="Jelly Rolls"/>
    <property type="match status" value="1"/>
</dbReference>
<dbReference type="STRING" id="4232.A0A251RX93"/>
<dbReference type="EMBL" id="MNCJ02000331">
    <property type="protein sequence ID" value="KAF5758722.1"/>
    <property type="molecule type" value="Genomic_DNA"/>
</dbReference>
<evidence type="ECO:0000313" key="3">
    <source>
        <dbReference type="Proteomes" id="UP000215914"/>
    </source>
</evidence>
<proteinExistence type="predicted"/>
<evidence type="ECO:0000313" key="2">
    <source>
        <dbReference type="EMBL" id="OTF90998.1"/>
    </source>
</evidence>
<name>A0A251RX93_HELAN</name>
<reference evidence="2" key="2">
    <citation type="submission" date="2017-02" db="EMBL/GenBank/DDBJ databases">
        <title>Sunflower complete genome.</title>
        <authorList>
            <person name="Langlade N."/>
            <person name="Munos S."/>
        </authorList>
    </citation>
    <scope>NUCLEOTIDE SEQUENCE [LARGE SCALE GENOMIC DNA]</scope>
    <source>
        <tissue evidence="2">Leaves</tissue>
    </source>
</reference>
<protein>
    <submittedName>
        <fullName evidence="2">Uncharacterized protein</fullName>
    </submittedName>
</protein>
<evidence type="ECO:0000313" key="1">
    <source>
        <dbReference type="EMBL" id="KAF5758722.1"/>
    </source>
</evidence>
<dbReference type="Proteomes" id="UP000215914">
    <property type="component" value="Chromosome 16"/>
</dbReference>
<dbReference type="InterPro" id="IPR014710">
    <property type="entry name" value="RmlC-like_jellyroll"/>
</dbReference>
<dbReference type="Gramene" id="mRNA:HanXRQr2_Chr16g0732581">
    <property type="protein sequence ID" value="mRNA:HanXRQr2_Chr16g0732581"/>
    <property type="gene ID" value="HanXRQr2_Chr16g0732581"/>
</dbReference>
<reference evidence="1 3" key="1">
    <citation type="journal article" date="2017" name="Nature">
        <title>The sunflower genome provides insights into oil metabolism, flowering and Asterid evolution.</title>
        <authorList>
            <person name="Badouin H."/>
            <person name="Gouzy J."/>
            <person name="Grassa C.J."/>
            <person name="Murat F."/>
            <person name="Staton S.E."/>
            <person name="Cottret L."/>
            <person name="Lelandais-Briere C."/>
            <person name="Owens G.L."/>
            <person name="Carrere S."/>
            <person name="Mayjonade B."/>
            <person name="Legrand L."/>
            <person name="Gill N."/>
            <person name="Kane N.C."/>
            <person name="Bowers J.E."/>
            <person name="Hubner S."/>
            <person name="Bellec A."/>
            <person name="Berard A."/>
            <person name="Berges H."/>
            <person name="Blanchet N."/>
            <person name="Boniface M.C."/>
            <person name="Brunel D."/>
            <person name="Catrice O."/>
            <person name="Chaidir N."/>
            <person name="Claudel C."/>
            <person name="Donnadieu C."/>
            <person name="Faraut T."/>
            <person name="Fievet G."/>
            <person name="Helmstetter N."/>
            <person name="King M."/>
            <person name="Knapp S.J."/>
            <person name="Lai Z."/>
            <person name="Le Paslier M.C."/>
            <person name="Lippi Y."/>
            <person name="Lorenzon L."/>
            <person name="Mandel J.R."/>
            <person name="Marage G."/>
            <person name="Marchand G."/>
            <person name="Marquand E."/>
            <person name="Bret-Mestries E."/>
            <person name="Morien E."/>
            <person name="Nambeesan S."/>
            <person name="Nguyen T."/>
            <person name="Pegot-Espagnet P."/>
            <person name="Pouilly N."/>
            <person name="Raftis F."/>
            <person name="Sallet E."/>
            <person name="Schiex T."/>
            <person name="Thomas J."/>
            <person name="Vandecasteele C."/>
            <person name="Vares D."/>
            <person name="Vear F."/>
            <person name="Vautrin S."/>
            <person name="Crespi M."/>
            <person name="Mangin B."/>
            <person name="Burke J.M."/>
            <person name="Salse J."/>
            <person name="Munos S."/>
            <person name="Vincourt P."/>
            <person name="Rieseberg L.H."/>
            <person name="Langlade N.B."/>
        </authorList>
    </citation>
    <scope>NUCLEOTIDE SEQUENCE [LARGE SCALE GENOMIC DNA]</scope>
    <source>
        <strain evidence="3">cv. SF193</strain>
        <tissue evidence="1">Leaves</tissue>
    </source>
</reference>
<sequence>MREYFCSGSLVLLSDCMAHWPARTEWNELSYLKKVAGHRTVPVEIRCVDSENIL</sequence>
<organism evidence="2 3">
    <name type="scientific">Helianthus annuus</name>
    <name type="common">Common sunflower</name>
    <dbReference type="NCBI Taxonomy" id="4232"/>
    <lineage>
        <taxon>Eukaryota</taxon>
        <taxon>Viridiplantae</taxon>
        <taxon>Streptophyta</taxon>
        <taxon>Embryophyta</taxon>
        <taxon>Tracheophyta</taxon>
        <taxon>Spermatophyta</taxon>
        <taxon>Magnoliopsida</taxon>
        <taxon>eudicotyledons</taxon>
        <taxon>Gunneridae</taxon>
        <taxon>Pentapetalae</taxon>
        <taxon>asterids</taxon>
        <taxon>campanulids</taxon>
        <taxon>Asterales</taxon>
        <taxon>Asteraceae</taxon>
        <taxon>Asteroideae</taxon>
        <taxon>Heliantheae alliance</taxon>
        <taxon>Heliantheae</taxon>
        <taxon>Helianthus</taxon>
    </lineage>
</organism>